<evidence type="ECO:0000313" key="1">
    <source>
        <dbReference type="EMBL" id="KSW12333.1"/>
    </source>
</evidence>
<sequence length="172" mass="20231">MKILVIRSDEGKLTRSDVVEGDFNTVAKDIVRKALEEWHPSESDLTALRTKFELRYKLPIDPDLYDKLVELNLELMREGNELVVNLPVLTISFDNAWLEDAYLDRRMYVISYYLDEAAKRQLEEYAIEATKEPKKMGGEAQLSLGEEEIKRLEEGLEELEERPKKRRRSRKR</sequence>
<dbReference type="Pfam" id="PF10051">
    <property type="entry name" value="DUF2286"/>
    <property type="match status" value="1"/>
</dbReference>
<organism evidence="1 2">
    <name type="scientific">Pyrodictium occultum</name>
    <dbReference type="NCBI Taxonomy" id="2309"/>
    <lineage>
        <taxon>Archaea</taxon>
        <taxon>Thermoproteota</taxon>
        <taxon>Thermoprotei</taxon>
        <taxon>Desulfurococcales</taxon>
        <taxon>Pyrodictiaceae</taxon>
        <taxon>Pyrodictium</taxon>
    </lineage>
</organism>
<evidence type="ECO:0008006" key="3">
    <source>
        <dbReference type="Google" id="ProtNLM"/>
    </source>
</evidence>
<dbReference type="STRING" id="2309.CF15_06225"/>
<evidence type="ECO:0000313" key="2">
    <source>
        <dbReference type="Proteomes" id="UP000053352"/>
    </source>
</evidence>
<accession>A0A0V8RWB4</accession>
<dbReference type="InterPro" id="IPR017006">
    <property type="entry name" value="UCP032756"/>
</dbReference>
<dbReference type="OrthoDB" id="15027at2157"/>
<dbReference type="EMBL" id="LNTB01000001">
    <property type="protein sequence ID" value="KSW12333.1"/>
    <property type="molecule type" value="Genomic_DNA"/>
</dbReference>
<dbReference type="Proteomes" id="UP000053352">
    <property type="component" value="Unassembled WGS sequence"/>
</dbReference>
<reference evidence="1 2" key="1">
    <citation type="submission" date="2015-11" db="EMBL/GenBank/DDBJ databases">
        <title>Genome sequence of Pyrodictium occultum PL-19, a marine hyperthermophilic archaeon isolated from Volcano, Italy.</title>
        <authorList>
            <person name="Utturkar S."/>
            <person name="Huber H."/>
            <person name="Leptihn S."/>
            <person name="Brown S."/>
            <person name="Stetter K.O."/>
            <person name="Podar M."/>
        </authorList>
    </citation>
    <scope>NUCLEOTIDE SEQUENCE [LARGE SCALE GENOMIC DNA]</scope>
    <source>
        <strain evidence="1 2">PL-19</strain>
    </source>
</reference>
<proteinExistence type="predicted"/>
<keyword evidence="2" id="KW-1185">Reference proteome</keyword>
<dbReference type="AlphaFoldDB" id="A0A0V8RWB4"/>
<dbReference type="RefSeq" id="WP_058371015.1">
    <property type="nucleotide sequence ID" value="NZ_LNTB01000001.1"/>
</dbReference>
<name>A0A0V8RWB4_PYROC</name>
<gene>
    <name evidence="1" type="ORF">CF15_06225</name>
</gene>
<protein>
    <recommendedName>
        <fullName evidence="3">DUF2286 domain-containing protein</fullName>
    </recommendedName>
</protein>
<comment type="caution">
    <text evidence="1">The sequence shown here is derived from an EMBL/GenBank/DDBJ whole genome shotgun (WGS) entry which is preliminary data.</text>
</comment>